<proteinExistence type="predicted"/>
<evidence type="ECO:0000313" key="1">
    <source>
        <dbReference type="EMBL" id="TRU30478.1"/>
    </source>
</evidence>
<dbReference type="Proteomes" id="UP000320551">
    <property type="component" value="Unassembled WGS sequence"/>
</dbReference>
<dbReference type="EMBL" id="SFBK01000029">
    <property type="protein sequence ID" value="TRU30478.1"/>
    <property type="molecule type" value="Genomic_DNA"/>
</dbReference>
<reference evidence="1 2" key="1">
    <citation type="submission" date="2019-01" db="EMBL/GenBank/DDBJ databases">
        <title>Coherence of Microcystis species and biogeography revealed through population genomics.</title>
        <authorList>
            <person name="Perez-Carrascal O.M."/>
            <person name="Terrat Y."/>
            <person name="Giani A."/>
            <person name="Fortin N."/>
            <person name="Tromas N."/>
            <person name="Shapiro B.J."/>
        </authorList>
    </citation>
    <scope>NUCLEOTIDE SEQUENCE [LARGE SCALE GENOMIC DNA]</scope>
    <source>
        <strain evidence="1">Ma_QC_B_20070730_S2</strain>
    </source>
</reference>
<organism evidence="1 2">
    <name type="scientific">Microcystis aeruginosa Ma_QC_B_20070730_S2</name>
    <dbReference type="NCBI Taxonomy" id="2486256"/>
    <lineage>
        <taxon>Bacteria</taxon>
        <taxon>Bacillati</taxon>
        <taxon>Cyanobacteriota</taxon>
        <taxon>Cyanophyceae</taxon>
        <taxon>Oscillatoriophycideae</taxon>
        <taxon>Chroococcales</taxon>
        <taxon>Microcystaceae</taxon>
        <taxon>Microcystis</taxon>
    </lineage>
</organism>
<sequence>MYQLNLCDRVTIFLSDNGEQRWPINPRDRVRRRFLTYLAGNNKAELKKACQYLDIQSFEIRLAKRLKAYKWECKIEGMAWNDALELAVNLGADLSQCVPIDLKNSRYRNHSIEALESEKVPY</sequence>
<dbReference type="AlphaFoldDB" id="A0A552E7I2"/>
<accession>A0A552E7I2</accession>
<protein>
    <submittedName>
        <fullName evidence="1">Uncharacterized protein</fullName>
    </submittedName>
</protein>
<gene>
    <name evidence="1" type="ORF">EWV80_02040</name>
</gene>
<evidence type="ECO:0000313" key="2">
    <source>
        <dbReference type="Proteomes" id="UP000320551"/>
    </source>
</evidence>
<comment type="caution">
    <text evidence="1">The sequence shown here is derived from an EMBL/GenBank/DDBJ whole genome shotgun (WGS) entry which is preliminary data.</text>
</comment>
<name>A0A552E7I2_MICAE</name>